<accession>A0ABX0UNW9</accession>
<proteinExistence type="predicted"/>
<gene>
    <name evidence="1" type="ORF">FHS68_003865</name>
</gene>
<comment type="caution">
    <text evidence="1">The sequence shown here is derived from an EMBL/GenBank/DDBJ whole genome shotgun (WGS) entry which is preliminary data.</text>
</comment>
<name>A0ABX0UNW9_9BACT</name>
<reference evidence="1 2" key="1">
    <citation type="submission" date="2020-03" db="EMBL/GenBank/DDBJ databases">
        <title>Genomic Encyclopedia of Type Strains, Phase IV (KMG-IV): sequencing the most valuable type-strain genomes for metagenomic binning, comparative biology and taxonomic classification.</title>
        <authorList>
            <person name="Goeker M."/>
        </authorList>
    </citation>
    <scope>NUCLEOTIDE SEQUENCE [LARGE SCALE GENOMIC DNA]</scope>
    <source>
        <strain evidence="1 2">DSM 102865</strain>
    </source>
</reference>
<keyword evidence="2" id="KW-1185">Reference proteome</keyword>
<evidence type="ECO:0000313" key="2">
    <source>
        <dbReference type="Proteomes" id="UP001179181"/>
    </source>
</evidence>
<evidence type="ECO:0008006" key="3">
    <source>
        <dbReference type="Google" id="ProtNLM"/>
    </source>
</evidence>
<evidence type="ECO:0000313" key="1">
    <source>
        <dbReference type="EMBL" id="NIJ54683.1"/>
    </source>
</evidence>
<sequence length="32" mass="3789">MLEHSRKTLEPDIASHARVIYSDELDFGRFVR</sequence>
<dbReference type="Proteomes" id="UP001179181">
    <property type="component" value="Unassembled WGS sequence"/>
</dbReference>
<organism evidence="1 2">
    <name type="scientific">Dyadobacter arcticus</name>
    <dbReference type="NCBI Taxonomy" id="1078754"/>
    <lineage>
        <taxon>Bacteria</taxon>
        <taxon>Pseudomonadati</taxon>
        <taxon>Bacteroidota</taxon>
        <taxon>Cytophagia</taxon>
        <taxon>Cytophagales</taxon>
        <taxon>Spirosomataceae</taxon>
        <taxon>Dyadobacter</taxon>
    </lineage>
</organism>
<protein>
    <recommendedName>
        <fullName evidence="3">Transposase</fullName>
    </recommendedName>
</protein>
<dbReference type="EMBL" id="JAASQJ010000003">
    <property type="protein sequence ID" value="NIJ54683.1"/>
    <property type="molecule type" value="Genomic_DNA"/>
</dbReference>